<gene>
    <name evidence="2" type="ORF">RB624_20235</name>
</gene>
<dbReference type="PROSITE" id="PS51257">
    <property type="entry name" value="PROKAR_LIPOPROTEIN"/>
    <property type="match status" value="1"/>
</dbReference>
<evidence type="ECO:0000313" key="3">
    <source>
        <dbReference type="Proteomes" id="UP001237592"/>
    </source>
</evidence>
<comment type="caution">
    <text evidence="2">The sequence shown here is derived from an EMBL/GenBank/DDBJ whole genome shotgun (WGS) entry which is preliminary data.</text>
</comment>
<name>A0ABU0XXC1_9BURK</name>
<keyword evidence="3" id="KW-1185">Reference proteome</keyword>
<dbReference type="EMBL" id="JAVFKP010000005">
    <property type="protein sequence ID" value="MDQ4628220.1"/>
    <property type="molecule type" value="Genomic_DNA"/>
</dbReference>
<feature type="chain" id="PRO_5045490762" evidence="1">
    <location>
        <begin position="21"/>
        <end position="193"/>
    </location>
</feature>
<evidence type="ECO:0000256" key="1">
    <source>
        <dbReference type="SAM" id="SignalP"/>
    </source>
</evidence>
<dbReference type="RefSeq" id="WP_307779982.1">
    <property type="nucleotide sequence ID" value="NZ_JAVFKP010000005.1"/>
</dbReference>
<proteinExistence type="predicted"/>
<organism evidence="2 3">
    <name type="scientific">Janthinobacterium lividum</name>
    <dbReference type="NCBI Taxonomy" id="29581"/>
    <lineage>
        <taxon>Bacteria</taxon>
        <taxon>Pseudomonadati</taxon>
        <taxon>Pseudomonadota</taxon>
        <taxon>Betaproteobacteria</taxon>
        <taxon>Burkholderiales</taxon>
        <taxon>Oxalobacteraceae</taxon>
        <taxon>Janthinobacterium</taxon>
    </lineage>
</organism>
<reference evidence="2 3" key="1">
    <citation type="submission" date="2023-08" db="EMBL/GenBank/DDBJ databases">
        <title>Draft genome sequence of Janthinobacterium lividum.</title>
        <authorList>
            <person name="Chun B.H."/>
            <person name="Lee Y."/>
        </authorList>
    </citation>
    <scope>NUCLEOTIDE SEQUENCE [LARGE SCALE GENOMIC DNA]</scope>
    <source>
        <strain evidence="2 3">AMJK</strain>
    </source>
</reference>
<protein>
    <submittedName>
        <fullName evidence="2">Uncharacterized protein</fullName>
    </submittedName>
</protein>
<dbReference type="Proteomes" id="UP001237592">
    <property type="component" value="Unassembled WGS sequence"/>
</dbReference>
<evidence type="ECO:0000313" key="2">
    <source>
        <dbReference type="EMBL" id="MDQ4628220.1"/>
    </source>
</evidence>
<sequence>MKRRLLLLSCCLALSNSVQAAGACPGFPALATSGEALLAQVRALPPAAVDRERQACAPATVIDFAYSGGTLCRFGAGEEAVDAATAAVTRLGDGGELVEYLYLLPYAPALHARLLALLAARFAPVDKAAWPAFLKTARPGKETTALFTHDGFYISLGKPTEGDPAAWYSNVIFEKMDKPALGVRKVCREGSDG</sequence>
<feature type="signal peptide" evidence="1">
    <location>
        <begin position="1"/>
        <end position="20"/>
    </location>
</feature>
<accession>A0ABU0XXC1</accession>
<keyword evidence="1" id="KW-0732">Signal</keyword>